<dbReference type="AlphaFoldDB" id="A0A9D4RJQ7"/>
<protein>
    <submittedName>
        <fullName evidence="2">Uncharacterized protein</fullName>
    </submittedName>
</protein>
<comment type="caution">
    <text evidence="2">The sequence shown here is derived from an EMBL/GenBank/DDBJ whole genome shotgun (WGS) entry which is preliminary data.</text>
</comment>
<evidence type="ECO:0000313" key="2">
    <source>
        <dbReference type="EMBL" id="KAH3870869.1"/>
    </source>
</evidence>
<dbReference type="Proteomes" id="UP000828390">
    <property type="component" value="Unassembled WGS sequence"/>
</dbReference>
<reference evidence="2" key="2">
    <citation type="submission" date="2020-11" db="EMBL/GenBank/DDBJ databases">
        <authorList>
            <person name="McCartney M.A."/>
            <person name="Auch B."/>
            <person name="Kono T."/>
            <person name="Mallez S."/>
            <person name="Becker A."/>
            <person name="Gohl D.M."/>
            <person name="Silverstein K.A.T."/>
            <person name="Koren S."/>
            <person name="Bechman K.B."/>
            <person name="Herman A."/>
            <person name="Abrahante J.E."/>
            <person name="Garbe J."/>
        </authorList>
    </citation>
    <scope>NUCLEOTIDE SEQUENCE</scope>
    <source>
        <strain evidence="2">Duluth1</strain>
        <tissue evidence="2">Whole animal</tissue>
    </source>
</reference>
<keyword evidence="3" id="KW-1185">Reference proteome</keyword>
<feature type="transmembrane region" description="Helical" evidence="1">
    <location>
        <begin position="32"/>
        <end position="54"/>
    </location>
</feature>
<keyword evidence="1" id="KW-1133">Transmembrane helix</keyword>
<sequence>MLLVETILTAIVVDQAGLDVDVQTQFKVYGGYFGVMAVLFTVYVCVYVGSVANIQKLEVARQRPTRIPTPHRFYIKRQFWVGKAYVGGAKGWVMWTWMVEIERVVIRVQY</sequence>
<organism evidence="2 3">
    <name type="scientific">Dreissena polymorpha</name>
    <name type="common">Zebra mussel</name>
    <name type="synonym">Mytilus polymorpha</name>
    <dbReference type="NCBI Taxonomy" id="45954"/>
    <lineage>
        <taxon>Eukaryota</taxon>
        <taxon>Metazoa</taxon>
        <taxon>Spiralia</taxon>
        <taxon>Lophotrochozoa</taxon>
        <taxon>Mollusca</taxon>
        <taxon>Bivalvia</taxon>
        <taxon>Autobranchia</taxon>
        <taxon>Heteroconchia</taxon>
        <taxon>Euheterodonta</taxon>
        <taxon>Imparidentia</taxon>
        <taxon>Neoheterodontei</taxon>
        <taxon>Myida</taxon>
        <taxon>Dreissenoidea</taxon>
        <taxon>Dreissenidae</taxon>
        <taxon>Dreissena</taxon>
    </lineage>
</organism>
<name>A0A9D4RJQ7_DREPO</name>
<reference evidence="2" key="1">
    <citation type="journal article" date="2019" name="bioRxiv">
        <title>The Genome of the Zebra Mussel, Dreissena polymorpha: A Resource for Invasive Species Research.</title>
        <authorList>
            <person name="McCartney M.A."/>
            <person name="Auch B."/>
            <person name="Kono T."/>
            <person name="Mallez S."/>
            <person name="Zhang Y."/>
            <person name="Obille A."/>
            <person name="Becker A."/>
            <person name="Abrahante J.E."/>
            <person name="Garbe J."/>
            <person name="Badalamenti J.P."/>
            <person name="Herman A."/>
            <person name="Mangelson H."/>
            <person name="Liachko I."/>
            <person name="Sullivan S."/>
            <person name="Sone E.D."/>
            <person name="Koren S."/>
            <person name="Silverstein K.A.T."/>
            <person name="Beckman K.B."/>
            <person name="Gohl D.M."/>
        </authorList>
    </citation>
    <scope>NUCLEOTIDE SEQUENCE</scope>
    <source>
        <strain evidence="2">Duluth1</strain>
        <tissue evidence="2">Whole animal</tissue>
    </source>
</reference>
<keyword evidence="1" id="KW-0472">Membrane</keyword>
<accession>A0A9D4RJQ7</accession>
<evidence type="ECO:0000313" key="3">
    <source>
        <dbReference type="Proteomes" id="UP000828390"/>
    </source>
</evidence>
<proteinExistence type="predicted"/>
<keyword evidence="1" id="KW-0812">Transmembrane</keyword>
<evidence type="ECO:0000256" key="1">
    <source>
        <dbReference type="SAM" id="Phobius"/>
    </source>
</evidence>
<gene>
    <name evidence="2" type="ORF">DPMN_034060</name>
</gene>
<dbReference type="EMBL" id="JAIWYP010000002">
    <property type="protein sequence ID" value="KAH3870869.1"/>
    <property type="molecule type" value="Genomic_DNA"/>
</dbReference>